<dbReference type="RefSeq" id="WP_342760056.1">
    <property type="nucleotide sequence ID" value="NZ_CP146256.1"/>
</dbReference>
<dbReference type="InterPro" id="IPR012460">
    <property type="entry name" value="DUF1667"/>
</dbReference>
<dbReference type="Proteomes" id="UP001451571">
    <property type="component" value="Chromosome"/>
</dbReference>
<dbReference type="PANTHER" id="PTHR39450">
    <property type="entry name" value="MOLYBDOPTERIN OXIDOREDUCTASE, 4FE-4S CLUSTER-BINDING SUBUNIT"/>
    <property type="match status" value="1"/>
</dbReference>
<name>A0ABZ3F1R0_9FIRM</name>
<gene>
    <name evidence="1" type="ORF">V6984_19400</name>
</gene>
<dbReference type="Pfam" id="PF07892">
    <property type="entry name" value="DUF1667"/>
    <property type="match status" value="1"/>
</dbReference>
<dbReference type="PANTHER" id="PTHR39450:SF1">
    <property type="entry name" value="DUF1667 DOMAIN-CONTAINING PROTEIN"/>
    <property type="match status" value="1"/>
</dbReference>
<sequence length="124" mass="13396">MEKTELICIKCPVGCMLSVTVQEDGTWEVKGNSCGRGEEYAHKELTNPTRIVTTTVRVRGGRQAVVPVKTRYDIPKGKVMECMEALREVEVAAPVFLGAVILSDAAGTGVDVVATKSVERSDID</sequence>
<keyword evidence="2" id="KW-1185">Reference proteome</keyword>
<dbReference type="Gene3D" id="3.10.530.10">
    <property type="entry name" value="CPE0013-like"/>
    <property type="match status" value="1"/>
</dbReference>
<proteinExistence type="predicted"/>
<dbReference type="EMBL" id="CP146256">
    <property type="protein sequence ID" value="XAH76478.1"/>
    <property type="molecule type" value="Genomic_DNA"/>
</dbReference>
<accession>A0ABZ3F1R0</accession>
<evidence type="ECO:0000313" key="1">
    <source>
        <dbReference type="EMBL" id="XAH76478.1"/>
    </source>
</evidence>
<dbReference type="InterPro" id="IPR036593">
    <property type="entry name" value="CPE0013-like_sf"/>
</dbReference>
<evidence type="ECO:0000313" key="2">
    <source>
        <dbReference type="Proteomes" id="UP001451571"/>
    </source>
</evidence>
<organism evidence="1 2">
    <name type="scientific">Kineothrix sedimenti</name>
    <dbReference type="NCBI Taxonomy" id="3123317"/>
    <lineage>
        <taxon>Bacteria</taxon>
        <taxon>Bacillati</taxon>
        <taxon>Bacillota</taxon>
        <taxon>Clostridia</taxon>
        <taxon>Lachnospirales</taxon>
        <taxon>Lachnospiraceae</taxon>
        <taxon>Kineothrix</taxon>
    </lineage>
</organism>
<dbReference type="SUPFAM" id="SSF160148">
    <property type="entry name" value="CPE0013-like"/>
    <property type="match status" value="1"/>
</dbReference>
<reference evidence="1 2" key="1">
    <citation type="submission" date="2024-02" db="EMBL/GenBank/DDBJ databases">
        <title>Bacterial strain from lacustrine sediment.</title>
        <authorList>
            <person name="Petit C."/>
            <person name="Fadhlaoui K."/>
        </authorList>
    </citation>
    <scope>NUCLEOTIDE SEQUENCE [LARGE SCALE GENOMIC DNA]</scope>
    <source>
        <strain evidence="1 2">IPX-CK</strain>
    </source>
</reference>
<protein>
    <submittedName>
        <fullName evidence="1">DUF1667 domain-containing protein</fullName>
    </submittedName>
</protein>